<evidence type="ECO:0000256" key="5">
    <source>
        <dbReference type="ARBA" id="ARBA00022723"/>
    </source>
</evidence>
<evidence type="ECO:0000256" key="11">
    <source>
        <dbReference type="PIRSR" id="PIRSR006268-2"/>
    </source>
</evidence>
<keyword evidence="3 10" id="KW-0285">Flavoprotein</keyword>
<evidence type="ECO:0000256" key="2">
    <source>
        <dbReference type="ARBA" id="ARBA00016337"/>
    </source>
</evidence>
<gene>
    <name evidence="12" type="ORF">BCR25_07315</name>
</gene>
<dbReference type="InterPro" id="IPR024932">
    <property type="entry name" value="ApbE"/>
</dbReference>
<dbReference type="PATRIC" id="fig|332950.4.peg.2780"/>
<keyword evidence="7 10" id="KW-0460">Magnesium</keyword>
<comment type="caution">
    <text evidence="12">The sequence shown here is derived from an EMBL/GenBank/DDBJ whole genome shotgun (WGS) entry which is preliminary data.</text>
</comment>
<evidence type="ECO:0000256" key="10">
    <source>
        <dbReference type="PIRNR" id="PIRNR006268"/>
    </source>
</evidence>
<dbReference type="GO" id="GO:0046872">
    <property type="term" value="F:metal ion binding"/>
    <property type="evidence" value="ECO:0007669"/>
    <property type="project" value="UniProtKB-UniRule"/>
</dbReference>
<evidence type="ECO:0000256" key="4">
    <source>
        <dbReference type="ARBA" id="ARBA00022679"/>
    </source>
</evidence>
<feature type="binding site" evidence="11">
    <location>
        <position position="147"/>
    </location>
    <ligand>
        <name>Mg(2+)</name>
        <dbReference type="ChEBI" id="CHEBI:18420"/>
    </ligand>
</feature>
<keyword evidence="4 10" id="KW-0808">Transferase</keyword>
<dbReference type="Proteomes" id="UP000095094">
    <property type="component" value="Unassembled WGS sequence"/>
</dbReference>
<protein>
    <recommendedName>
        <fullName evidence="2 10">FAD:protein FMN transferase</fullName>
        <ecNumber evidence="1 10">2.7.1.180</ecNumber>
    </recommendedName>
    <alternativeName>
        <fullName evidence="8 10">Flavin transferase</fullName>
    </alternativeName>
</protein>
<proteinExistence type="inferred from homology"/>
<evidence type="ECO:0000256" key="9">
    <source>
        <dbReference type="ARBA" id="ARBA00048540"/>
    </source>
</evidence>
<organism evidence="12 13">
    <name type="scientific">Enterococcus termitis</name>
    <dbReference type="NCBI Taxonomy" id="332950"/>
    <lineage>
        <taxon>Bacteria</taxon>
        <taxon>Bacillati</taxon>
        <taxon>Bacillota</taxon>
        <taxon>Bacilli</taxon>
        <taxon>Lactobacillales</taxon>
        <taxon>Enterococcaceae</taxon>
        <taxon>Enterococcus</taxon>
    </lineage>
</organism>
<evidence type="ECO:0000256" key="3">
    <source>
        <dbReference type="ARBA" id="ARBA00022630"/>
    </source>
</evidence>
<dbReference type="EC" id="2.7.1.180" evidence="1 10"/>
<keyword evidence="5 10" id="KW-0479">Metal-binding</keyword>
<dbReference type="SUPFAM" id="SSF143631">
    <property type="entry name" value="ApbE-like"/>
    <property type="match status" value="1"/>
</dbReference>
<comment type="similarity">
    <text evidence="10">Belongs to the ApbE family.</text>
</comment>
<evidence type="ECO:0000256" key="1">
    <source>
        <dbReference type="ARBA" id="ARBA00011955"/>
    </source>
</evidence>
<accession>A0A1E5GIA7</accession>
<keyword evidence="13" id="KW-1185">Reference proteome</keyword>
<evidence type="ECO:0000256" key="7">
    <source>
        <dbReference type="ARBA" id="ARBA00022842"/>
    </source>
</evidence>
<dbReference type="GO" id="GO:0016740">
    <property type="term" value="F:transferase activity"/>
    <property type="evidence" value="ECO:0007669"/>
    <property type="project" value="UniProtKB-UniRule"/>
</dbReference>
<evidence type="ECO:0000313" key="13">
    <source>
        <dbReference type="Proteomes" id="UP000095094"/>
    </source>
</evidence>
<dbReference type="EMBL" id="MIJY01000034">
    <property type="protein sequence ID" value="OEG12341.1"/>
    <property type="molecule type" value="Genomic_DNA"/>
</dbReference>
<keyword evidence="6 10" id="KW-0274">FAD</keyword>
<dbReference type="PIRSF" id="PIRSF006268">
    <property type="entry name" value="ApbE"/>
    <property type="match status" value="1"/>
</dbReference>
<evidence type="ECO:0000256" key="8">
    <source>
        <dbReference type="ARBA" id="ARBA00031306"/>
    </source>
</evidence>
<comment type="cofactor">
    <cofactor evidence="11">
        <name>Mg(2+)</name>
        <dbReference type="ChEBI" id="CHEBI:18420"/>
    </cofactor>
    <cofactor evidence="11">
        <name>Mn(2+)</name>
        <dbReference type="ChEBI" id="CHEBI:29035"/>
    </cofactor>
    <text evidence="11">Magnesium. Can also use manganese.</text>
</comment>
<dbReference type="AlphaFoldDB" id="A0A1E5GIA7"/>
<evidence type="ECO:0000313" key="12">
    <source>
        <dbReference type="EMBL" id="OEG12341.1"/>
    </source>
</evidence>
<name>A0A1E5GIA7_9ENTE</name>
<dbReference type="Pfam" id="PF02424">
    <property type="entry name" value="ApbE"/>
    <property type="match status" value="1"/>
</dbReference>
<feature type="binding site" evidence="11">
    <location>
        <position position="267"/>
    </location>
    <ligand>
        <name>Mg(2+)</name>
        <dbReference type="ChEBI" id="CHEBI:18420"/>
    </ligand>
</feature>
<reference evidence="13" key="1">
    <citation type="submission" date="2016-09" db="EMBL/GenBank/DDBJ databases">
        <authorList>
            <person name="Gulvik C.A."/>
        </authorList>
    </citation>
    <scope>NUCLEOTIDE SEQUENCE [LARGE SCALE GENOMIC DNA]</scope>
    <source>
        <strain evidence="13">LMG 8895</strain>
    </source>
</reference>
<dbReference type="InterPro" id="IPR003374">
    <property type="entry name" value="ApbE-like_sf"/>
</dbReference>
<dbReference type="OrthoDB" id="9778595at2"/>
<dbReference type="RefSeq" id="WP_069664043.1">
    <property type="nucleotide sequence ID" value="NZ_JBHUJJ010000001.1"/>
</dbReference>
<dbReference type="PANTHER" id="PTHR30040">
    <property type="entry name" value="THIAMINE BIOSYNTHESIS LIPOPROTEIN APBE"/>
    <property type="match status" value="1"/>
</dbReference>
<evidence type="ECO:0000256" key="6">
    <source>
        <dbReference type="ARBA" id="ARBA00022827"/>
    </source>
</evidence>
<sequence length="311" mass="34783">MNAEESTIHLMGTVIKLWVQHDKPGKLLNEAKERLIDYEKRFSANDPNSDLMEINRQAGKAPVRTVKDLYELIKIGKQQSLAEGSFLNIAIGPLIQAWRVGFSDASHPTEARINELLKLIDPRDIILNDQEQTVFLSKPKMAIDLGALAKGYFADRIIDYFRMEGAQAAFIDLGGNVLTFGESPNHKDGFWRIGIQNPFLPRGNQAAIIKVKNQSVVTSGIYERKFDWQGQTYHHIFSSKTGYPIQTDLASLTIVSDISLDGEIWTTRLYGKRAAEIITFLNGLSNKIQGMVITSDGRMACTQGLKNQLDA</sequence>
<dbReference type="PANTHER" id="PTHR30040:SF2">
    <property type="entry name" value="FAD:PROTEIN FMN TRANSFERASE"/>
    <property type="match status" value="1"/>
</dbReference>
<comment type="catalytic activity">
    <reaction evidence="9 10">
        <text>L-threonyl-[protein] + FAD = FMN-L-threonyl-[protein] + AMP + H(+)</text>
        <dbReference type="Rhea" id="RHEA:36847"/>
        <dbReference type="Rhea" id="RHEA-COMP:11060"/>
        <dbReference type="Rhea" id="RHEA-COMP:11061"/>
        <dbReference type="ChEBI" id="CHEBI:15378"/>
        <dbReference type="ChEBI" id="CHEBI:30013"/>
        <dbReference type="ChEBI" id="CHEBI:57692"/>
        <dbReference type="ChEBI" id="CHEBI:74257"/>
        <dbReference type="ChEBI" id="CHEBI:456215"/>
        <dbReference type="EC" id="2.7.1.180"/>
    </reaction>
</comment>
<dbReference type="Gene3D" id="3.10.520.10">
    <property type="entry name" value="ApbE-like domains"/>
    <property type="match status" value="1"/>
</dbReference>